<organism evidence="5 6">
    <name type="scientific">Marinobacterium alkalitolerans</name>
    <dbReference type="NCBI Taxonomy" id="1542925"/>
    <lineage>
        <taxon>Bacteria</taxon>
        <taxon>Pseudomonadati</taxon>
        <taxon>Pseudomonadota</taxon>
        <taxon>Gammaproteobacteria</taxon>
        <taxon>Oceanospirillales</taxon>
        <taxon>Oceanospirillaceae</taxon>
        <taxon>Marinobacterium</taxon>
    </lineage>
</organism>
<evidence type="ECO:0000256" key="3">
    <source>
        <dbReference type="ARBA" id="ARBA00032446"/>
    </source>
</evidence>
<dbReference type="EMBL" id="JACVEW010000008">
    <property type="protein sequence ID" value="MBP0048422.1"/>
    <property type="molecule type" value="Genomic_DNA"/>
</dbReference>
<accession>A0ABS3Z9S6</accession>
<evidence type="ECO:0000256" key="1">
    <source>
        <dbReference type="ARBA" id="ARBA00010493"/>
    </source>
</evidence>
<reference evidence="5 6" key="1">
    <citation type="submission" date="2020-09" db="EMBL/GenBank/DDBJ databases">
        <authorList>
            <person name="Tanuku N.R.S."/>
        </authorList>
    </citation>
    <scope>NUCLEOTIDE SEQUENCE [LARGE SCALE GENOMIC DNA]</scope>
    <source>
        <strain evidence="5 6">AK62</strain>
    </source>
</reference>
<dbReference type="CDD" id="cd24032">
    <property type="entry name" value="ASKHA_NBD_TsaB"/>
    <property type="match status" value="1"/>
</dbReference>
<dbReference type="InterPro" id="IPR000905">
    <property type="entry name" value="Gcp-like_dom"/>
</dbReference>
<dbReference type="InterPro" id="IPR022496">
    <property type="entry name" value="T6A_TsaB"/>
</dbReference>
<dbReference type="SUPFAM" id="SSF53067">
    <property type="entry name" value="Actin-like ATPase domain"/>
    <property type="match status" value="2"/>
</dbReference>
<name>A0ABS3Z9S6_9GAMM</name>
<gene>
    <name evidence="5" type="primary">tsaB</name>
    <name evidence="5" type="ORF">H9C73_06715</name>
</gene>
<evidence type="ECO:0000313" key="5">
    <source>
        <dbReference type="EMBL" id="MBP0048422.1"/>
    </source>
</evidence>
<dbReference type="RefSeq" id="WP_209287043.1">
    <property type="nucleotide sequence ID" value="NZ_JACVEW010000008.1"/>
</dbReference>
<proteinExistence type="inferred from homology"/>
<dbReference type="NCBIfam" id="TIGR03725">
    <property type="entry name" value="T6A_YeaZ"/>
    <property type="match status" value="1"/>
</dbReference>
<dbReference type="Pfam" id="PF00814">
    <property type="entry name" value="TsaD"/>
    <property type="match status" value="1"/>
</dbReference>
<dbReference type="PANTHER" id="PTHR11735">
    <property type="entry name" value="TRNA N6-ADENOSINE THREONYLCARBAMOYLTRANSFERASE"/>
    <property type="match status" value="1"/>
</dbReference>
<evidence type="ECO:0000313" key="6">
    <source>
        <dbReference type="Proteomes" id="UP000810171"/>
    </source>
</evidence>
<dbReference type="Proteomes" id="UP000810171">
    <property type="component" value="Unassembled WGS sequence"/>
</dbReference>
<dbReference type="PANTHER" id="PTHR11735:SF11">
    <property type="entry name" value="TRNA THREONYLCARBAMOYLADENOSINE BIOSYNTHESIS PROTEIN TSAB"/>
    <property type="match status" value="1"/>
</dbReference>
<dbReference type="Gene3D" id="3.30.420.40">
    <property type="match status" value="2"/>
</dbReference>
<sequence>MSKILALDTSTDACSAALLLDGKVLKRFEVAPRRHTHLLLPMVEALLQESGVSLKALDAIAFGRGPGSFAGIRIATGAAQGLALAADLPVVPVSTLECMATEYLLTSELPASRILTALDARMDEVYWCAWDVTDGKLGYRVPEQVSAPSEVKVEGLEKGFAALGSGWCYAESMDAELVALAQPPRLDIYPNAEYMLSIAEQALARGETRRPDDVEPVYLRNQVAWKKKDQQ</sequence>
<dbReference type="InterPro" id="IPR043129">
    <property type="entry name" value="ATPase_NBD"/>
</dbReference>
<evidence type="ECO:0000256" key="2">
    <source>
        <dbReference type="ARBA" id="ARBA00019012"/>
    </source>
</evidence>
<feature type="domain" description="Gcp-like" evidence="4">
    <location>
        <begin position="29"/>
        <end position="151"/>
    </location>
</feature>
<comment type="caution">
    <text evidence="5">The sequence shown here is derived from an EMBL/GenBank/DDBJ whole genome shotgun (WGS) entry which is preliminary data.</text>
</comment>
<comment type="similarity">
    <text evidence="1">Belongs to the KAE1 / TsaD family. TsaB subfamily.</text>
</comment>
<evidence type="ECO:0000259" key="4">
    <source>
        <dbReference type="Pfam" id="PF00814"/>
    </source>
</evidence>
<keyword evidence="6" id="KW-1185">Reference proteome</keyword>
<protein>
    <recommendedName>
        <fullName evidence="2">tRNA threonylcarbamoyladenosine biosynthesis protein TsaB</fullName>
    </recommendedName>
    <alternativeName>
        <fullName evidence="3">t(6)A37 threonylcarbamoyladenosine biosynthesis protein TsaB</fullName>
    </alternativeName>
</protein>